<comment type="catalytic activity">
    <reaction evidence="11">
        <text>8-oxo-GTP + H2O = 8-oxo-GMP + diphosphate + H(+)</text>
        <dbReference type="Rhea" id="RHEA:67616"/>
        <dbReference type="ChEBI" id="CHEBI:15377"/>
        <dbReference type="ChEBI" id="CHEBI:15378"/>
        <dbReference type="ChEBI" id="CHEBI:33019"/>
        <dbReference type="ChEBI" id="CHEBI:143553"/>
        <dbReference type="ChEBI" id="CHEBI:145694"/>
    </reaction>
</comment>
<comment type="caution">
    <text evidence="18">The sequence shown here is derived from an EMBL/GenBank/DDBJ whole genome shotgun (WGS) entry which is preliminary data.</text>
</comment>
<keyword evidence="3" id="KW-0515">Mutator protein</keyword>
<evidence type="ECO:0000256" key="16">
    <source>
        <dbReference type="ARBA" id="ARBA00042798"/>
    </source>
</evidence>
<evidence type="ECO:0000256" key="5">
    <source>
        <dbReference type="ARBA" id="ARBA00022723"/>
    </source>
</evidence>
<evidence type="ECO:0000256" key="12">
    <source>
        <dbReference type="ARBA" id="ARBA00038905"/>
    </source>
</evidence>
<evidence type="ECO:0000256" key="6">
    <source>
        <dbReference type="ARBA" id="ARBA00022763"/>
    </source>
</evidence>
<evidence type="ECO:0000256" key="15">
    <source>
        <dbReference type="ARBA" id="ARBA00041979"/>
    </source>
</evidence>
<reference evidence="19" key="1">
    <citation type="journal article" date="2019" name="Int. J. Syst. Evol. Microbiol.">
        <title>The Global Catalogue of Microorganisms (GCM) 10K type strain sequencing project: providing services to taxonomists for standard genome sequencing and annotation.</title>
        <authorList>
            <consortium name="The Broad Institute Genomics Platform"/>
            <consortium name="The Broad Institute Genome Sequencing Center for Infectious Disease"/>
            <person name="Wu L."/>
            <person name="Ma J."/>
        </authorList>
    </citation>
    <scope>NUCLEOTIDE SEQUENCE [LARGE SCALE GENOMIC DNA]</scope>
    <source>
        <strain evidence="19">CCUG 54939</strain>
    </source>
</reference>
<dbReference type="Proteomes" id="UP001595692">
    <property type="component" value="Unassembled WGS sequence"/>
</dbReference>
<evidence type="ECO:0000256" key="1">
    <source>
        <dbReference type="ARBA" id="ARBA00001946"/>
    </source>
</evidence>
<dbReference type="InterPro" id="IPR029119">
    <property type="entry name" value="MutY_C"/>
</dbReference>
<evidence type="ECO:0000256" key="10">
    <source>
        <dbReference type="ARBA" id="ARBA00035861"/>
    </source>
</evidence>
<dbReference type="SUPFAM" id="SSF55811">
    <property type="entry name" value="Nudix"/>
    <property type="match status" value="1"/>
</dbReference>
<feature type="domain" description="Nudix hydrolase" evidence="17">
    <location>
        <begin position="1"/>
        <end position="130"/>
    </location>
</feature>
<proteinExistence type="inferred from homology"/>
<dbReference type="Gene3D" id="3.90.79.10">
    <property type="entry name" value="Nucleoside Triphosphate Pyrophosphohydrolase"/>
    <property type="match status" value="1"/>
</dbReference>
<dbReference type="NCBIfam" id="TIGR00586">
    <property type="entry name" value="mutt"/>
    <property type="match status" value="1"/>
</dbReference>
<evidence type="ECO:0000256" key="9">
    <source>
        <dbReference type="ARBA" id="ARBA00023204"/>
    </source>
</evidence>
<evidence type="ECO:0000256" key="8">
    <source>
        <dbReference type="ARBA" id="ARBA00022842"/>
    </source>
</evidence>
<evidence type="ECO:0000313" key="19">
    <source>
        <dbReference type="Proteomes" id="UP001595692"/>
    </source>
</evidence>
<evidence type="ECO:0000256" key="14">
    <source>
        <dbReference type="ARBA" id="ARBA00041592"/>
    </source>
</evidence>
<evidence type="ECO:0000256" key="4">
    <source>
        <dbReference type="ARBA" id="ARBA00022705"/>
    </source>
</evidence>
<dbReference type="PROSITE" id="PS00893">
    <property type="entry name" value="NUDIX_BOX"/>
    <property type="match status" value="1"/>
</dbReference>
<gene>
    <name evidence="18" type="primary">mutT</name>
    <name evidence="18" type="ORF">ACFOSS_07510</name>
</gene>
<dbReference type="PRINTS" id="PR00502">
    <property type="entry name" value="NUDIXFAMILY"/>
</dbReference>
<evidence type="ECO:0000313" key="18">
    <source>
        <dbReference type="EMBL" id="MFC3913308.1"/>
    </source>
</evidence>
<evidence type="ECO:0000256" key="11">
    <source>
        <dbReference type="ARBA" id="ARBA00036904"/>
    </source>
</evidence>
<keyword evidence="19" id="KW-1185">Reference proteome</keyword>
<evidence type="ECO:0000256" key="2">
    <source>
        <dbReference type="ARBA" id="ARBA00005582"/>
    </source>
</evidence>
<sequence length="138" mass="14860">MSRVHVAVGVIENGAGAVLISRRGASQHQAGKWEFPGGKVEAGESLPEALARELYEELGIRVLSCRALMVVDHDYVDKQVRLDVWRVTSFSGEPTGREGQAVSWVAIPALAGYVFPEANTPIVEAVMALRSTDGTDKV</sequence>
<dbReference type="InterPro" id="IPR047127">
    <property type="entry name" value="MutT-like"/>
</dbReference>
<dbReference type="InterPro" id="IPR020476">
    <property type="entry name" value="Nudix_hydrolase"/>
</dbReference>
<protein>
    <recommendedName>
        <fullName evidence="13">8-oxo-dGTP diphosphatase</fullName>
        <ecNumber evidence="12">3.6.1.55</ecNumber>
    </recommendedName>
    <alternativeName>
        <fullName evidence="16">7,8-dihydro-8-oxoguanine-triphosphatase</fullName>
    </alternativeName>
    <alternativeName>
        <fullName evidence="15">Mutator protein MutT</fullName>
    </alternativeName>
    <alternativeName>
        <fullName evidence="14">dGTP pyrophosphohydrolase</fullName>
    </alternativeName>
</protein>
<dbReference type="GO" id="GO:0035539">
    <property type="term" value="F:8-oxo-7,8-dihydrodeoxyguanosine triphosphate pyrophosphatase activity"/>
    <property type="evidence" value="ECO:0007669"/>
    <property type="project" value="UniProtKB-EC"/>
</dbReference>
<dbReference type="RefSeq" id="WP_377151584.1">
    <property type="nucleotide sequence ID" value="NZ_JBHSAF010000006.1"/>
</dbReference>
<comment type="catalytic activity">
    <reaction evidence="10">
        <text>8-oxo-dGTP + H2O = 8-oxo-dGMP + diphosphate + H(+)</text>
        <dbReference type="Rhea" id="RHEA:31575"/>
        <dbReference type="ChEBI" id="CHEBI:15377"/>
        <dbReference type="ChEBI" id="CHEBI:15378"/>
        <dbReference type="ChEBI" id="CHEBI:33019"/>
        <dbReference type="ChEBI" id="CHEBI:63224"/>
        <dbReference type="ChEBI" id="CHEBI:77896"/>
        <dbReference type="EC" id="3.6.1.55"/>
    </reaction>
</comment>
<keyword evidence="5" id="KW-0479">Metal-binding</keyword>
<name>A0ABV8CME6_9GAMM</name>
<evidence type="ECO:0000259" key="17">
    <source>
        <dbReference type="PROSITE" id="PS51462"/>
    </source>
</evidence>
<dbReference type="Pfam" id="PF14815">
    <property type="entry name" value="NUDIX_4"/>
    <property type="match status" value="1"/>
</dbReference>
<accession>A0ABV8CME6</accession>
<dbReference type="EMBL" id="JBHSAF010000006">
    <property type="protein sequence ID" value="MFC3913308.1"/>
    <property type="molecule type" value="Genomic_DNA"/>
</dbReference>
<dbReference type="PANTHER" id="PTHR47707">
    <property type="entry name" value="8-OXO-DGTP DIPHOSPHATASE"/>
    <property type="match status" value="1"/>
</dbReference>
<dbReference type="InterPro" id="IPR020084">
    <property type="entry name" value="NUDIX_hydrolase_CS"/>
</dbReference>
<dbReference type="CDD" id="cd03425">
    <property type="entry name" value="NUDIX_MutT_NudA_like"/>
    <property type="match status" value="1"/>
</dbReference>
<dbReference type="InterPro" id="IPR000086">
    <property type="entry name" value="NUDIX_hydrolase_dom"/>
</dbReference>
<comment type="cofactor">
    <cofactor evidence="1">
        <name>Mg(2+)</name>
        <dbReference type="ChEBI" id="CHEBI:18420"/>
    </cofactor>
</comment>
<dbReference type="InterPro" id="IPR003561">
    <property type="entry name" value="Mutator_MutT"/>
</dbReference>
<evidence type="ECO:0000256" key="7">
    <source>
        <dbReference type="ARBA" id="ARBA00022801"/>
    </source>
</evidence>
<evidence type="ECO:0000256" key="3">
    <source>
        <dbReference type="ARBA" id="ARBA00022457"/>
    </source>
</evidence>
<dbReference type="PANTHER" id="PTHR47707:SF1">
    <property type="entry name" value="NUDIX HYDROLASE FAMILY PROTEIN"/>
    <property type="match status" value="1"/>
</dbReference>
<keyword evidence="7 18" id="KW-0378">Hydrolase</keyword>
<dbReference type="EC" id="3.6.1.55" evidence="12"/>
<evidence type="ECO:0000256" key="13">
    <source>
        <dbReference type="ARBA" id="ARBA00040794"/>
    </source>
</evidence>
<organism evidence="18 19">
    <name type="scientific">Pseudaeromonas sharmana</name>
    <dbReference type="NCBI Taxonomy" id="328412"/>
    <lineage>
        <taxon>Bacteria</taxon>
        <taxon>Pseudomonadati</taxon>
        <taxon>Pseudomonadota</taxon>
        <taxon>Gammaproteobacteria</taxon>
        <taxon>Aeromonadales</taxon>
        <taxon>Aeromonadaceae</taxon>
        <taxon>Pseudaeromonas</taxon>
    </lineage>
</organism>
<keyword evidence="9" id="KW-0234">DNA repair</keyword>
<dbReference type="PROSITE" id="PS51462">
    <property type="entry name" value="NUDIX"/>
    <property type="match status" value="1"/>
</dbReference>
<keyword evidence="8" id="KW-0460">Magnesium</keyword>
<keyword evidence="6" id="KW-0227">DNA damage</keyword>
<keyword evidence="4" id="KW-0235">DNA replication</keyword>
<comment type="similarity">
    <text evidence="2">Belongs to the Nudix hydrolase family.</text>
</comment>
<dbReference type="InterPro" id="IPR015797">
    <property type="entry name" value="NUDIX_hydrolase-like_dom_sf"/>
</dbReference>